<dbReference type="Pfam" id="PF07238">
    <property type="entry name" value="PilZ"/>
    <property type="match status" value="1"/>
</dbReference>
<name>A0A2S9XG44_9BACT</name>
<feature type="compositionally biased region" description="Basic and acidic residues" evidence="1">
    <location>
        <begin position="199"/>
        <end position="210"/>
    </location>
</feature>
<feature type="domain" description="PilZ" evidence="2">
    <location>
        <begin position="7"/>
        <end position="101"/>
    </location>
</feature>
<dbReference type="InterPro" id="IPR009875">
    <property type="entry name" value="PilZ_domain"/>
</dbReference>
<protein>
    <submittedName>
        <fullName evidence="3">PilZ domain protein</fullName>
    </submittedName>
</protein>
<keyword evidence="4" id="KW-1185">Reference proteome</keyword>
<dbReference type="Gene3D" id="2.40.10.220">
    <property type="entry name" value="predicted glycosyltransferase like domains"/>
    <property type="match status" value="1"/>
</dbReference>
<dbReference type="SUPFAM" id="SSF141371">
    <property type="entry name" value="PilZ domain-like"/>
    <property type="match status" value="1"/>
</dbReference>
<evidence type="ECO:0000259" key="2">
    <source>
        <dbReference type="Pfam" id="PF07238"/>
    </source>
</evidence>
<feature type="compositionally biased region" description="Basic and acidic residues" evidence="1">
    <location>
        <begin position="114"/>
        <end position="123"/>
    </location>
</feature>
<dbReference type="OrthoDB" id="7391081at2"/>
<accession>A0A2S9XG44</accession>
<evidence type="ECO:0000313" key="3">
    <source>
        <dbReference type="EMBL" id="PRP91730.1"/>
    </source>
</evidence>
<organism evidence="3 4">
    <name type="scientific">Enhygromyxa salina</name>
    <dbReference type="NCBI Taxonomy" id="215803"/>
    <lineage>
        <taxon>Bacteria</taxon>
        <taxon>Pseudomonadati</taxon>
        <taxon>Myxococcota</taxon>
        <taxon>Polyangia</taxon>
        <taxon>Nannocystales</taxon>
        <taxon>Nannocystaceae</taxon>
        <taxon>Enhygromyxa</taxon>
    </lineage>
</organism>
<evidence type="ECO:0000313" key="4">
    <source>
        <dbReference type="Proteomes" id="UP000237968"/>
    </source>
</evidence>
<dbReference type="EMBL" id="PVNK01000232">
    <property type="protein sequence ID" value="PRP91730.1"/>
    <property type="molecule type" value="Genomic_DNA"/>
</dbReference>
<feature type="compositionally biased region" description="Low complexity" evidence="1">
    <location>
        <begin position="160"/>
        <end position="176"/>
    </location>
</feature>
<proteinExistence type="predicted"/>
<dbReference type="RefSeq" id="WP_106394529.1">
    <property type="nucleotide sequence ID" value="NZ_PVNK01000232.1"/>
</dbReference>
<reference evidence="3 4" key="1">
    <citation type="submission" date="2018-03" db="EMBL/GenBank/DDBJ databases">
        <title>Draft Genome Sequences of the Obligatory Marine Myxobacteria Enhygromyxa salina SWB005.</title>
        <authorList>
            <person name="Poehlein A."/>
            <person name="Moghaddam J.A."/>
            <person name="Harms H."/>
            <person name="Alanjari M."/>
            <person name="Koenig G.M."/>
            <person name="Daniel R."/>
            <person name="Schaeberle T.F."/>
        </authorList>
    </citation>
    <scope>NUCLEOTIDE SEQUENCE [LARGE SCALE GENOMIC DNA]</scope>
    <source>
        <strain evidence="3 4">SWB005</strain>
    </source>
</reference>
<evidence type="ECO:0000256" key="1">
    <source>
        <dbReference type="SAM" id="MobiDB-lite"/>
    </source>
</evidence>
<gene>
    <name evidence="3" type="ORF">ENSA5_53100</name>
</gene>
<dbReference type="AlphaFoldDB" id="A0A2S9XG44"/>
<comment type="caution">
    <text evidence="3">The sequence shown here is derived from an EMBL/GenBank/DDBJ whole genome shotgun (WGS) entry which is preliminary data.</text>
</comment>
<dbReference type="GO" id="GO:0035438">
    <property type="term" value="F:cyclic-di-GMP binding"/>
    <property type="evidence" value="ECO:0007669"/>
    <property type="project" value="InterPro"/>
</dbReference>
<sequence>MGQSQDERRRGDRIPINEEFSCDDEESAWVSDLSPGGVFVHSAQLLPVGSQVELRFTVLLDDPVVIEALGKIVRHSRRPQGMGVEFTSVAPEMTRRIEDALARQRPLDSGKPLRLPEPRREASEPAGTSDRVALARPAPIGDLSFGPAPTTRADDDPVTASFAGVASAEEGAAETAPKTSVFRPPPLPGAERPEVDEDDRTRQYPALERD</sequence>
<dbReference type="Proteomes" id="UP000237968">
    <property type="component" value="Unassembled WGS sequence"/>
</dbReference>
<feature type="region of interest" description="Disordered" evidence="1">
    <location>
        <begin position="100"/>
        <end position="210"/>
    </location>
</feature>